<dbReference type="Gene3D" id="1.10.287.130">
    <property type="match status" value="1"/>
</dbReference>
<feature type="domain" description="PAC" evidence="16">
    <location>
        <begin position="539"/>
        <end position="591"/>
    </location>
</feature>
<dbReference type="InterPro" id="IPR011006">
    <property type="entry name" value="CheY-like_superfamily"/>
</dbReference>
<dbReference type="GO" id="GO:0000155">
    <property type="term" value="F:phosphorelay sensor kinase activity"/>
    <property type="evidence" value="ECO:0007669"/>
    <property type="project" value="InterPro"/>
</dbReference>
<dbReference type="SMART" id="SM00091">
    <property type="entry name" value="PAS"/>
    <property type="match status" value="3"/>
</dbReference>
<dbReference type="InterPro" id="IPR004358">
    <property type="entry name" value="Sig_transdc_His_kin-like_C"/>
</dbReference>
<dbReference type="PRINTS" id="PR00344">
    <property type="entry name" value="BCTRLSENSOR"/>
</dbReference>
<keyword evidence="12" id="KW-1133">Transmembrane helix</keyword>
<keyword evidence="8" id="KW-0067">ATP-binding</keyword>
<comment type="catalytic activity">
    <reaction evidence="1">
        <text>ATP + protein L-histidine = ADP + protein N-phospho-L-histidine.</text>
        <dbReference type="EC" id="2.7.13.3"/>
    </reaction>
</comment>
<dbReference type="SUPFAM" id="SSF55874">
    <property type="entry name" value="ATPase domain of HSP90 chaperone/DNA topoisomerase II/histidine kinase"/>
    <property type="match status" value="1"/>
</dbReference>
<proteinExistence type="predicted"/>
<dbReference type="CDD" id="cd00130">
    <property type="entry name" value="PAS"/>
    <property type="match status" value="2"/>
</dbReference>
<evidence type="ECO:0000256" key="6">
    <source>
        <dbReference type="ARBA" id="ARBA00022741"/>
    </source>
</evidence>
<keyword evidence="6" id="KW-0547">Nucleotide-binding</keyword>
<dbReference type="AlphaFoldDB" id="A0A239II92"/>
<feature type="transmembrane region" description="Helical" evidence="12">
    <location>
        <begin position="271"/>
        <end position="295"/>
    </location>
</feature>
<keyword evidence="7" id="KW-0418">Kinase</keyword>
<dbReference type="EMBL" id="FZNR01000029">
    <property type="protein sequence ID" value="SNS93122.1"/>
    <property type="molecule type" value="Genomic_DNA"/>
</dbReference>
<evidence type="ECO:0000256" key="3">
    <source>
        <dbReference type="ARBA" id="ARBA00012438"/>
    </source>
</evidence>
<dbReference type="SMART" id="SM00086">
    <property type="entry name" value="PAC"/>
    <property type="match status" value="2"/>
</dbReference>
<dbReference type="GO" id="GO:0005524">
    <property type="term" value="F:ATP binding"/>
    <property type="evidence" value="ECO:0007669"/>
    <property type="project" value="UniProtKB-KW"/>
</dbReference>
<feature type="domain" description="PAC" evidence="16">
    <location>
        <begin position="417"/>
        <end position="469"/>
    </location>
</feature>
<dbReference type="CDD" id="cd00156">
    <property type="entry name" value="REC"/>
    <property type="match status" value="1"/>
</dbReference>
<keyword evidence="11" id="KW-0175">Coiled coil</keyword>
<evidence type="ECO:0000256" key="11">
    <source>
        <dbReference type="SAM" id="Coils"/>
    </source>
</evidence>
<keyword evidence="12" id="KW-0812">Transmembrane</keyword>
<keyword evidence="5" id="KW-0808">Transferase</keyword>
<dbReference type="GO" id="GO:0005886">
    <property type="term" value="C:plasma membrane"/>
    <property type="evidence" value="ECO:0007669"/>
    <property type="project" value="UniProtKB-SubCell"/>
</dbReference>
<name>A0A239II92_9ACTN</name>
<dbReference type="InterPro" id="IPR013767">
    <property type="entry name" value="PAS_fold"/>
</dbReference>
<sequence>MSARSGAAAGPAVALHVELVVPEAHVARSHAVARIAGVAATAISGVVICGWLLDVRWLAAFSRTAGTTKFNTAVGYAALGLAVTMLGGPSPGRRARRWGYGLAAGAIAVAAITALEYLSGRAYIAEILIEDRWAATEVFDPGRMSVMAMAGLWLIGSGLLLHDARRPALRGLGQACLLASAAVGLLAAVGHLYAVPLLTGLYAIAYPTVWALLLAALGALAARPRQGLMAVILSEHAGGVAARRLLPIAVGVPLTLGWLQHLGERYGLVEAQLGTAVVLVLIVGCLVAVVVWLAAELNRADARARLAAQLRQEVESRAAAQAAVAAANEELDRRNQALDRANADLRGLAAIVRSSYDAIISVTLDGTITAWNAAAELLYGYSAQEAIGRNTTMIMPPDHAADLPALLTRVGHGEHIEHFETRRVCKDGRVLDVSVSIAPVFDETGSVAGAATIARDITAGKVAQAEARRLAAIVQFSDDAIIAFELDGRVTAWNAGAELLYGYSAQEAIGRSVYPLIPAGQESMMRERISRVGRGEHVDRFDGQRIRKDGTVVDVSISLAPLLDEAGAVTGVSVLAHDITARKAAEAQEQMLRDRSQAAERLESLGKLAGGVAHDFNNMLAIIGNYATFITEQTPPDSTIHADATQITTSAQRAAALADQLMIFARTEPATIEVFDLNTTLADVRRLLQRTLGEDIHLAVTPSDVELPIRADPARIQQVLLNMAFNARDAMPAGGTLIIEATPIDLDPQSTSPSLGLDPGRYARLLVSDTGTGIPPEVVERVFEPFFTTKPKGQGTGLGLATAYGTVTQLGGQIKIYSEVDVGTTMRVYLPLVARPAAEQVVTGPAAKPPRGQGQVVLAVDDEAAIRHLVARILNRNGYATLIAESGPHALSLVEQEHVDLLLTDIIMPEMNGRDLADALRRNDPGLPVIYMSGYSDGLLSAQHLLTETTRLIQKPFTAGELLDTVHTLFTTACATRP</sequence>
<dbReference type="NCBIfam" id="TIGR00229">
    <property type="entry name" value="sensory_box"/>
    <property type="match status" value="2"/>
</dbReference>
<evidence type="ECO:0000256" key="1">
    <source>
        <dbReference type="ARBA" id="ARBA00000085"/>
    </source>
</evidence>
<dbReference type="InterPro" id="IPR001789">
    <property type="entry name" value="Sig_transdc_resp-reg_receiver"/>
</dbReference>
<dbReference type="PROSITE" id="PS50113">
    <property type="entry name" value="PAC"/>
    <property type="match status" value="2"/>
</dbReference>
<dbReference type="InterPro" id="IPR003594">
    <property type="entry name" value="HATPase_dom"/>
</dbReference>
<dbReference type="Pfam" id="PF02518">
    <property type="entry name" value="HATPase_c"/>
    <property type="match status" value="1"/>
</dbReference>
<dbReference type="SUPFAM" id="SSF52172">
    <property type="entry name" value="CheY-like"/>
    <property type="match status" value="1"/>
</dbReference>
<evidence type="ECO:0000256" key="9">
    <source>
        <dbReference type="ARBA" id="ARBA00023012"/>
    </source>
</evidence>
<comment type="subcellular location">
    <subcellularLocation>
        <location evidence="2">Cell membrane</location>
    </subcellularLocation>
</comment>
<evidence type="ECO:0000256" key="12">
    <source>
        <dbReference type="SAM" id="Phobius"/>
    </source>
</evidence>
<evidence type="ECO:0000256" key="5">
    <source>
        <dbReference type="ARBA" id="ARBA00022679"/>
    </source>
</evidence>
<evidence type="ECO:0000256" key="2">
    <source>
        <dbReference type="ARBA" id="ARBA00004236"/>
    </source>
</evidence>
<feature type="domain" description="Histidine kinase" evidence="13">
    <location>
        <begin position="611"/>
        <end position="834"/>
    </location>
</feature>
<dbReference type="Pfam" id="PF00989">
    <property type="entry name" value="PAS"/>
    <property type="match status" value="1"/>
</dbReference>
<feature type="coiled-coil region" evidence="11">
    <location>
        <begin position="310"/>
        <end position="348"/>
    </location>
</feature>
<organism evidence="17 18">
    <name type="scientific">Actinoplanes regularis</name>
    <dbReference type="NCBI Taxonomy" id="52697"/>
    <lineage>
        <taxon>Bacteria</taxon>
        <taxon>Bacillati</taxon>
        <taxon>Actinomycetota</taxon>
        <taxon>Actinomycetes</taxon>
        <taxon>Micromonosporales</taxon>
        <taxon>Micromonosporaceae</taxon>
        <taxon>Actinoplanes</taxon>
    </lineage>
</organism>
<dbReference type="PROSITE" id="PS50109">
    <property type="entry name" value="HIS_KIN"/>
    <property type="match status" value="1"/>
</dbReference>
<feature type="domain" description="PAS" evidence="15">
    <location>
        <begin position="466"/>
        <end position="536"/>
    </location>
</feature>
<keyword evidence="18" id="KW-1185">Reference proteome</keyword>
<dbReference type="InterPro" id="IPR005467">
    <property type="entry name" value="His_kinase_dom"/>
</dbReference>
<dbReference type="InterPro" id="IPR001610">
    <property type="entry name" value="PAC"/>
</dbReference>
<dbReference type="PROSITE" id="PS50112">
    <property type="entry name" value="PAS"/>
    <property type="match status" value="2"/>
</dbReference>
<dbReference type="InterPro" id="IPR035965">
    <property type="entry name" value="PAS-like_dom_sf"/>
</dbReference>
<evidence type="ECO:0000259" key="14">
    <source>
        <dbReference type="PROSITE" id="PS50110"/>
    </source>
</evidence>
<protein>
    <recommendedName>
        <fullName evidence="3">histidine kinase</fullName>
        <ecNumber evidence="3">2.7.13.3</ecNumber>
    </recommendedName>
</protein>
<dbReference type="PROSITE" id="PS50110">
    <property type="entry name" value="RESPONSE_REGULATORY"/>
    <property type="match status" value="1"/>
</dbReference>
<evidence type="ECO:0000256" key="8">
    <source>
        <dbReference type="ARBA" id="ARBA00022840"/>
    </source>
</evidence>
<evidence type="ECO:0000259" key="13">
    <source>
        <dbReference type="PROSITE" id="PS50109"/>
    </source>
</evidence>
<dbReference type="PANTHER" id="PTHR43065:SF46">
    <property type="entry name" value="C4-DICARBOXYLATE TRANSPORT SENSOR PROTEIN DCTB"/>
    <property type="match status" value="1"/>
</dbReference>
<dbReference type="PANTHER" id="PTHR43065">
    <property type="entry name" value="SENSOR HISTIDINE KINASE"/>
    <property type="match status" value="1"/>
</dbReference>
<feature type="domain" description="PAS" evidence="15">
    <location>
        <begin position="344"/>
        <end position="414"/>
    </location>
</feature>
<feature type="transmembrane region" description="Helical" evidence="12">
    <location>
        <begin position="175"/>
        <end position="194"/>
    </location>
</feature>
<dbReference type="Pfam" id="PF08448">
    <property type="entry name" value="PAS_4"/>
    <property type="match status" value="1"/>
</dbReference>
<dbReference type="SMART" id="SM00448">
    <property type="entry name" value="REC"/>
    <property type="match status" value="1"/>
</dbReference>
<dbReference type="InterPro" id="IPR000014">
    <property type="entry name" value="PAS"/>
</dbReference>
<feature type="transmembrane region" description="Helical" evidence="12">
    <location>
        <begin position="73"/>
        <end position="90"/>
    </location>
</feature>
<evidence type="ECO:0000259" key="15">
    <source>
        <dbReference type="PROSITE" id="PS50112"/>
    </source>
</evidence>
<dbReference type="Gene3D" id="3.30.565.10">
    <property type="entry name" value="Histidine kinase-like ATPase, C-terminal domain"/>
    <property type="match status" value="1"/>
</dbReference>
<dbReference type="Proteomes" id="UP000198415">
    <property type="component" value="Unassembled WGS sequence"/>
</dbReference>
<feature type="transmembrane region" description="Helical" evidence="12">
    <location>
        <begin position="200"/>
        <end position="220"/>
    </location>
</feature>
<evidence type="ECO:0000256" key="7">
    <source>
        <dbReference type="ARBA" id="ARBA00022777"/>
    </source>
</evidence>
<reference evidence="17 18" key="1">
    <citation type="submission" date="2017-06" db="EMBL/GenBank/DDBJ databases">
        <authorList>
            <person name="Kim H.J."/>
            <person name="Triplett B.A."/>
        </authorList>
    </citation>
    <scope>NUCLEOTIDE SEQUENCE [LARGE SCALE GENOMIC DNA]</scope>
    <source>
        <strain evidence="17 18">DSM 43151</strain>
    </source>
</reference>
<gene>
    <name evidence="17" type="ORF">SAMN06264365_12929</name>
</gene>
<dbReference type="SMART" id="SM00387">
    <property type="entry name" value="HATPase_c"/>
    <property type="match status" value="1"/>
</dbReference>
<keyword evidence="9" id="KW-0902">Two-component regulatory system</keyword>
<dbReference type="SUPFAM" id="SSF47384">
    <property type="entry name" value="Homodimeric domain of signal transducing histidine kinase"/>
    <property type="match status" value="1"/>
</dbReference>
<dbReference type="InterPro" id="IPR036890">
    <property type="entry name" value="HATPase_C_sf"/>
</dbReference>
<evidence type="ECO:0000259" key="16">
    <source>
        <dbReference type="PROSITE" id="PS50113"/>
    </source>
</evidence>
<keyword evidence="4 10" id="KW-0597">Phosphoprotein</keyword>
<dbReference type="InterPro" id="IPR013656">
    <property type="entry name" value="PAS_4"/>
</dbReference>
<dbReference type="SUPFAM" id="SSF55785">
    <property type="entry name" value="PYP-like sensor domain (PAS domain)"/>
    <property type="match status" value="2"/>
</dbReference>
<evidence type="ECO:0000256" key="10">
    <source>
        <dbReference type="PROSITE-ProRule" id="PRU00169"/>
    </source>
</evidence>
<feature type="modified residue" description="4-aspartylphosphate" evidence="10">
    <location>
        <position position="905"/>
    </location>
</feature>
<dbReference type="Gene3D" id="3.40.50.2300">
    <property type="match status" value="1"/>
</dbReference>
<dbReference type="InterPro" id="IPR000700">
    <property type="entry name" value="PAS-assoc_C"/>
</dbReference>
<feature type="domain" description="Response regulatory" evidence="14">
    <location>
        <begin position="856"/>
        <end position="970"/>
    </location>
</feature>
<dbReference type="EC" id="2.7.13.3" evidence="3"/>
<evidence type="ECO:0000313" key="18">
    <source>
        <dbReference type="Proteomes" id="UP000198415"/>
    </source>
</evidence>
<feature type="transmembrane region" description="Helical" evidence="12">
    <location>
        <begin position="144"/>
        <end position="163"/>
    </location>
</feature>
<feature type="transmembrane region" description="Helical" evidence="12">
    <location>
        <begin position="31"/>
        <end position="53"/>
    </location>
</feature>
<dbReference type="OrthoDB" id="340764at2"/>
<evidence type="ECO:0000256" key="4">
    <source>
        <dbReference type="ARBA" id="ARBA00022553"/>
    </source>
</evidence>
<dbReference type="InterPro" id="IPR036097">
    <property type="entry name" value="HisK_dim/P_sf"/>
</dbReference>
<keyword evidence="12" id="KW-0472">Membrane</keyword>
<evidence type="ECO:0000313" key="17">
    <source>
        <dbReference type="EMBL" id="SNS93122.1"/>
    </source>
</evidence>
<dbReference type="Gene3D" id="3.30.450.20">
    <property type="entry name" value="PAS domain"/>
    <property type="match status" value="2"/>
</dbReference>
<dbReference type="GO" id="GO:0006355">
    <property type="term" value="P:regulation of DNA-templated transcription"/>
    <property type="evidence" value="ECO:0007669"/>
    <property type="project" value="InterPro"/>
</dbReference>
<dbReference type="Pfam" id="PF00072">
    <property type="entry name" value="Response_reg"/>
    <property type="match status" value="1"/>
</dbReference>
<feature type="transmembrane region" description="Helical" evidence="12">
    <location>
        <begin position="102"/>
        <end position="124"/>
    </location>
</feature>
<accession>A0A239II92</accession>